<gene>
    <name evidence="2" type="ORF">SDC9_21739</name>
</gene>
<organism evidence="2">
    <name type="scientific">bioreactor metagenome</name>
    <dbReference type="NCBI Taxonomy" id="1076179"/>
    <lineage>
        <taxon>unclassified sequences</taxon>
        <taxon>metagenomes</taxon>
        <taxon>ecological metagenomes</taxon>
    </lineage>
</organism>
<feature type="region of interest" description="Disordered" evidence="1">
    <location>
        <begin position="57"/>
        <end position="78"/>
    </location>
</feature>
<comment type="caution">
    <text evidence="2">The sequence shown here is derived from an EMBL/GenBank/DDBJ whole genome shotgun (WGS) entry which is preliminary data.</text>
</comment>
<evidence type="ECO:0000256" key="1">
    <source>
        <dbReference type="SAM" id="MobiDB-lite"/>
    </source>
</evidence>
<dbReference type="EMBL" id="VSSQ01000092">
    <property type="protein sequence ID" value="MPL75901.1"/>
    <property type="molecule type" value="Genomic_DNA"/>
</dbReference>
<proteinExistence type="predicted"/>
<dbReference type="AlphaFoldDB" id="A0A644UAA9"/>
<sequence length="78" mass="8906">MTRRYSLQRLQKDVLLGVSGVTLASTMLFSSPTMASIDIQTRNNRDMTNKTATQIKRAEKASLKMQKKNALREENFLE</sequence>
<name>A0A644UAA9_9ZZZZ</name>
<reference evidence="2" key="1">
    <citation type="submission" date="2019-08" db="EMBL/GenBank/DDBJ databases">
        <authorList>
            <person name="Kucharzyk K."/>
            <person name="Murdoch R.W."/>
            <person name="Higgins S."/>
            <person name="Loffler F."/>
        </authorList>
    </citation>
    <scope>NUCLEOTIDE SEQUENCE</scope>
</reference>
<protein>
    <submittedName>
        <fullName evidence="2">Uncharacterized protein</fullName>
    </submittedName>
</protein>
<evidence type="ECO:0000313" key="2">
    <source>
        <dbReference type="EMBL" id="MPL75901.1"/>
    </source>
</evidence>
<accession>A0A644UAA9</accession>